<sequence length="138" mass="14465">MMKKLKNIISLLVLGVSFSASAADRVVITGEPVVLQQSGTGDAVVYTLPADVATTATATTTTYHYVTVNGTNRVCYSSTQPNLGNIDMVTINVSVNGTTMPWYCYAADTTVFDIQPATATTTTTTTVPADTSTTVTTP</sequence>
<accession>A0A378JKY2</accession>
<keyword evidence="3" id="KW-1185">Reference proteome</keyword>
<dbReference type="AlphaFoldDB" id="A0A378JKY2"/>
<keyword evidence="1" id="KW-0732">Signal</keyword>
<dbReference type="Proteomes" id="UP000254794">
    <property type="component" value="Unassembled WGS sequence"/>
</dbReference>
<protein>
    <recommendedName>
        <fullName evidence="4">Secreted protein</fullName>
    </recommendedName>
</protein>
<evidence type="ECO:0000256" key="1">
    <source>
        <dbReference type="SAM" id="SignalP"/>
    </source>
</evidence>
<proteinExistence type="predicted"/>
<dbReference type="EMBL" id="UGOD01000001">
    <property type="protein sequence ID" value="STX51986.1"/>
    <property type="molecule type" value="Genomic_DNA"/>
</dbReference>
<feature type="signal peptide" evidence="1">
    <location>
        <begin position="1"/>
        <end position="22"/>
    </location>
</feature>
<evidence type="ECO:0000313" key="2">
    <source>
        <dbReference type="EMBL" id="STX51986.1"/>
    </source>
</evidence>
<organism evidence="2 3">
    <name type="scientific">Legionella busanensis</name>
    <dbReference type="NCBI Taxonomy" id="190655"/>
    <lineage>
        <taxon>Bacteria</taxon>
        <taxon>Pseudomonadati</taxon>
        <taxon>Pseudomonadota</taxon>
        <taxon>Gammaproteobacteria</taxon>
        <taxon>Legionellales</taxon>
        <taxon>Legionellaceae</taxon>
        <taxon>Legionella</taxon>
    </lineage>
</organism>
<reference evidence="2 3" key="1">
    <citation type="submission" date="2018-06" db="EMBL/GenBank/DDBJ databases">
        <authorList>
            <consortium name="Pathogen Informatics"/>
            <person name="Doyle S."/>
        </authorList>
    </citation>
    <scope>NUCLEOTIDE SEQUENCE [LARGE SCALE GENOMIC DNA]</scope>
    <source>
        <strain evidence="2 3">NCTC13316</strain>
    </source>
</reference>
<gene>
    <name evidence="2" type="ORF">NCTC13316_02089</name>
</gene>
<name>A0A378JKY2_9GAMM</name>
<evidence type="ECO:0000313" key="3">
    <source>
        <dbReference type="Proteomes" id="UP000254794"/>
    </source>
</evidence>
<dbReference type="RefSeq" id="WP_115331580.1">
    <property type="nucleotide sequence ID" value="NZ_CAAAHP010000002.1"/>
</dbReference>
<dbReference type="OrthoDB" id="5652365at2"/>
<feature type="chain" id="PRO_5016714043" description="Secreted protein" evidence="1">
    <location>
        <begin position="23"/>
        <end position="138"/>
    </location>
</feature>
<evidence type="ECO:0008006" key="4">
    <source>
        <dbReference type="Google" id="ProtNLM"/>
    </source>
</evidence>